<evidence type="ECO:0000256" key="7">
    <source>
        <dbReference type="PROSITE-ProRule" id="PRU10141"/>
    </source>
</evidence>
<dbReference type="Proteomes" id="UP000256970">
    <property type="component" value="Unassembled WGS sequence"/>
</dbReference>
<organism evidence="11 12">
    <name type="scientific">Tetradesmus obliquus</name>
    <name type="common">Green alga</name>
    <name type="synonym">Acutodesmus obliquus</name>
    <dbReference type="NCBI Taxonomy" id="3088"/>
    <lineage>
        <taxon>Eukaryota</taxon>
        <taxon>Viridiplantae</taxon>
        <taxon>Chlorophyta</taxon>
        <taxon>core chlorophytes</taxon>
        <taxon>Chlorophyceae</taxon>
        <taxon>CS clade</taxon>
        <taxon>Sphaeropleales</taxon>
        <taxon>Scenedesmaceae</taxon>
        <taxon>Tetradesmus</taxon>
    </lineage>
</organism>
<evidence type="ECO:0000256" key="4">
    <source>
        <dbReference type="ARBA" id="ARBA00022777"/>
    </source>
</evidence>
<dbReference type="EMBL" id="FNXT01001197">
    <property type="protein sequence ID" value="SZX73784.1"/>
    <property type="molecule type" value="Genomic_DNA"/>
</dbReference>
<keyword evidence="2" id="KW-0808">Transferase</keyword>
<dbReference type="Pfam" id="PF00069">
    <property type="entry name" value="Pkinase"/>
    <property type="match status" value="1"/>
</dbReference>
<dbReference type="InterPro" id="IPR002048">
    <property type="entry name" value="EF_hand_dom"/>
</dbReference>
<feature type="domain" description="Protein kinase" evidence="9">
    <location>
        <begin position="102"/>
        <end position="374"/>
    </location>
</feature>
<sequence length="807" mass="87614">MLPHDVYSAVGSSTGNASRSLAAPRAFHFLQQSSHARTPLRHGQLYGQQAGAVSASSSAPRPIPARGGRVGATATVEAPASAPSTSAPIVDFGYDRDIESKYEWGRQLGKGGNGVVRVVKCMDSGEQYACKAIGKVLEGDYSDKKKAGHVDSIRREVEVLRRLSGSLNIVKLVDVYEDEQNVYVVQELCKGGELWHRIGEAHYSERTVASFMRAVLRTIAQCHSHHILHRDIKPGNFMLLDHSDRSPLKAIDFGLAMPFDPEDLPRRDLGLEGTPWYMAPEVLSSQVVPASDVWSAGVMAHQLLTGRLPFDDHRNPFAPSISAVWRSVLTDKVDYNMPWWEGLSDEAKDFVHTLLDRDPAKRPSAKEALKHPWLQGNSSERSVGKQIDVSVVARIQRFAQNNRFKRSVLRLIAEELLARPGALAAESALAAEGSHHGSNGSMHGHSRIAASPTTGNPIIHDPNSEPMQAIYRSMQLNNSDAIDRESAAVALSQMGYKLDPTEVGRLLEQVDTSNSGKVRRAALAASQIDWRYLQQNQMSDWLDIARRAFASLDKNGDGCLCVGEIMDSLRTKLPPDELRLTVQQAMAEAGHGEDAEHMDFEGFLRMLKVGSVDSLDQYDARWDRPLAASSVGSIDRLQSLLDVSNHGSDGGSTRGQGLYAGVSNNVLPVPGGVKPVNGEGESSYKDKSWHKPMVNFKFDFGNEFIGRKINSGSSTSPGQGPPETRGAPDAAPVLVVPAASASNTAAADYFNSNREESAVRGGGHFDKRMHGASLYRNAVISPSAPSRPGALYNAGRQHPGSLAPVKE</sequence>
<feature type="region of interest" description="Disordered" evidence="8">
    <location>
        <begin position="708"/>
        <end position="729"/>
    </location>
</feature>
<keyword evidence="3 7" id="KW-0547">Nucleotide-binding</keyword>
<evidence type="ECO:0000259" key="10">
    <source>
        <dbReference type="PROSITE" id="PS50222"/>
    </source>
</evidence>
<dbReference type="InterPro" id="IPR011992">
    <property type="entry name" value="EF-hand-dom_pair"/>
</dbReference>
<dbReference type="InterPro" id="IPR000719">
    <property type="entry name" value="Prot_kinase_dom"/>
</dbReference>
<reference evidence="11 12" key="1">
    <citation type="submission" date="2016-10" db="EMBL/GenBank/DDBJ databases">
        <authorList>
            <person name="Cai Z."/>
        </authorList>
    </citation>
    <scope>NUCLEOTIDE SEQUENCE [LARGE SCALE GENOMIC DNA]</scope>
</reference>
<dbReference type="CDD" id="cd05117">
    <property type="entry name" value="STKc_CAMK"/>
    <property type="match status" value="1"/>
</dbReference>
<evidence type="ECO:0000256" key="5">
    <source>
        <dbReference type="ARBA" id="ARBA00022837"/>
    </source>
</evidence>
<evidence type="ECO:0000256" key="3">
    <source>
        <dbReference type="ARBA" id="ARBA00022741"/>
    </source>
</evidence>
<dbReference type="SMART" id="SM00220">
    <property type="entry name" value="S_TKc"/>
    <property type="match status" value="1"/>
</dbReference>
<feature type="region of interest" description="Disordered" evidence="8">
    <location>
        <begin position="780"/>
        <end position="807"/>
    </location>
</feature>
<evidence type="ECO:0000256" key="8">
    <source>
        <dbReference type="SAM" id="MobiDB-lite"/>
    </source>
</evidence>
<keyword evidence="5" id="KW-0106">Calcium</keyword>
<dbReference type="Gene3D" id="1.10.238.10">
    <property type="entry name" value="EF-hand"/>
    <property type="match status" value="1"/>
</dbReference>
<evidence type="ECO:0000313" key="12">
    <source>
        <dbReference type="Proteomes" id="UP000256970"/>
    </source>
</evidence>
<dbReference type="PANTHER" id="PTHR24349">
    <property type="entry name" value="SERINE/THREONINE-PROTEIN KINASE"/>
    <property type="match status" value="1"/>
</dbReference>
<dbReference type="SUPFAM" id="SSF56112">
    <property type="entry name" value="Protein kinase-like (PK-like)"/>
    <property type="match status" value="1"/>
</dbReference>
<feature type="binding site" evidence="7">
    <location>
        <position position="135"/>
    </location>
    <ligand>
        <name>ATP</name>
        <dbReference type="ChEBI" id="CHEBI:30616"/>
    </ligand>
</feature>
<dbReference type="Gene3D" id="3.30.200.20">
    <property type="entry name" value="Phosphorylase Kinase, domain 1"/>
    <property type="match status" value="1"/>
</dbReference>
<dbReference type="InterPro" id="IPR018247">
    <property type="entry name" value="EF_Hand_1_Ca_BS"/>
</dbReference>
<gene>
    <name evidence="11" type="ORF">BQ4739_LOCUS14037</name>
</gene>
<evidence type="ECO:0000259" key="9">
    <source>
        <dbReference type="PROSITE" id="PS50011"/>
    </source>
</evidence>
<dbReference type="Gene3D" id="1.10.510.10">
    <property type="entry name" value="Transferase(Phosphotransferase) domain 1"/>
    <property type="match status" value="1"/>
</dbReference>
<evidence type="ECO:0000256" key="1">
    <source>
        <dbReference type="ARBA" id="ARBA00022527"/>
    </source>
</evidence>
<evidence type="ECO:0000256" key="6">
    <source>
        <dbReference type="ARBA" id="ARBA00022840"/>
    </source>
</evidence>
<keyword evidence="1" id="KW-0723">Serine/threonine-protein kinase</keyword>
<dbReference type="GO" id="GO:0004674">
    <property type="term" value="F:protein serine/threonine kinase activity"/>
    <property type="evidence" value="ECO:0007669"/>
    <property type="project" value="UniProtKB-KW"/>
</dbReference>
<keyword evidence="12" id="KW-1185">Reference proteome</keyword>
<keyword evidence="6 7" id="KW-0067">ATP-binding</keyword>
<feature type="compositionally biased region" description="Low complexity" evidence="8">
    <location>
        <begin position="711"/>
        <end position="729"/>
    </location>
</feature>
<evidence type="ECO:0000313" key="11">
    <source>
        <dbReference type="EMBL" id="SZX73784.1"/>
    </source>
</evidence>
<dbReference type="AlphaFoldDB" id="A0A383W9X0"/>
<dbReference type="InterPro" id="IPR050205">
    <property type="entry name" value="CDPK_Ser/Thr_kinases"/>
</dbReference>
<accession>A0A383W9X0</accession>
<dbReference type="STRING" id="3088.A0A383W9X0"/>
<dbReference type="InterPro" id="IPR008271">
    <property type="entry name" value="Ser/Thr_kinase_AS"/>
</dbReference>
<dbReference type="GO" id="GO:0005524">
    <property type="term" value="F:ATP binding"/>
    <property type="evidence" value="ECO:0007669"/>
    <property type="project" value="UniProtKB-UniRule"/>
</dbReference>
<dbReference type="InterPro" id="IPR017441">
    <property type="entry name" value="Protein_kinase_ATP_BS"/>
</dbReference>
<dbReference type="PROSITE" id="PS50011">
    <property type="entry name" value="PROTEIN_KINASE_DOM"/>
    <property type="match status" value="1"/>
</dbReference>
<protein>
    <recommendedName>
        <fullName evidence="13">Protein kinase domain-containing protein</fullName>
    </recommendedName>
</protein>
<dbReference type="PROSITE" id="PS00107">
    <property type="entry name" value="PROTEIN_KINASE_ATP"/>
    <property type="match status" value="1"/>
</dbReference>
<evidence type="ECO:0008006" key="13">
    <source>
        <dbReference type="Google" id="ProtNLM"/>
    </source>
</evidence>
<evidence type="ECO:0000256" key="2">
    <source>
        <dbReference type="ARBA" id="ARBA00022679"/>
    </source>
</evidence>
<keyword evidence="4" id="KW-0418">Kinase</keyword>
<dbReference type="PROSITE" id="PS50222">
    <property type="entry name" value="EF_HAND_2"/>
    <property type="match status" value="1"/>
</dbReference>
<name>A0A383W9X0_TETOB</name>
<dbReference type="GO" id="GO:0005509">
    <property type="term" value="F:calcium ion binding"/>
    <property type="evidence" value="ECO:0007669"/>
    <property type="project" value="InterPro"/>
</dbReference>
<dbReference type="InterPro" id="IPR011009">
    <property type="entry name" value="Kinase-like_dom_sf"/>
</dbReference>
<dbReference type="SUPFAM" id="SSF47473">
    <property type="entry name" value="EF-hand"/>
    <property type="match status" value="1"/>
</dbReference>
<dbReference type="PROSITE" id="PS00108">
    <property type="entry name" value="PROTEIN_KINASE_ST"/>
    <property type="match status" value="1"/>
</dbReference>
<proteinExistence type="predicted"/>
<feature type="domain" description="EF-hand" evidence="10">
    <location>
        <begin position="540"/>
        <end position="575"/>
    </location>
</feature>
<dbReference type="PROSITE" id="PS00018">
    <property type="entry name" value="EF_HAND_1"/>
    <property type="match status" value="1"/>
</dbReference>